<dbReference type="Pfam" id="PF08240">
    <property type="entry name" value="ADH_N"/>
    <property type="match status" value="1"/>
</dbReference>
<dbReference type="AlphaFoldDB" id="A0A6A6T060"/>
<dbReference type="InterPro" id="IPR020843">
    <property type="entry name" value="ER"/>
</dbReference>
<dbReference type="Gene3D" id="3.40.50.720">
    <property type="entry name" value="NAD(P)-binding Rossmann-like Domain"/>
    <property type="match status" value="1"/>
</dbReference>
<dbReference type="EMBL" id="MU004395">
    <property type="protein sequence ID" value="KAF2652697.1"/>
    <property type="molecule type" value="Genomic_DNA"/>
</dbReference>
<feature type="domain" description="Enoyl reductase (ER)" evidence="4">
    <location>
        <begin position="15"/>
        <end position="363"/>
    </location>
</feature>
<dbReference type="SUPFAM" id="SSF51735">
    <property type="entry name" value="NAD(P)-binding Rossmann-fold domains"/>
    <property type="match status" value="1"/>
</dbReference>
<evidence type="ECO:0000256" key="2">
    <source>
        <dbReference type="ARBA" id="ARBA00011245"/>
    </source>
</evidence>
<dbReference type="GO" id="GO:0016651">
    <property type="term" value="F:oxidoreductase activity, acting on NAD(P)H"/>
    <property type="evidence" value="ECO:0007669"/>
    <property type="project" value="InterPro"/>
</dbReference>
<reference evidence="5" key="1">
    <citation type="journal article" date="2020" name="Stud. Mycol.">
        <title>101 Dothideomycetes genomes: a test case for predicting lifestyles and emergence of pathogens.</title>
        <authorList>
            <person name="Haridas S."/>
            <person name="Albert R."/>
            <person name="Binder M."/>
            <person name="Bloem J."/>
            <person name="Labutti K."/>
            <person name="Salamov A."/>
            <person name="Andreopoulos B."/>
            <person name="Baker S."/>
            <person name="Barry K."/>
            <person name="Bills G."/>
            <person name="Bluhm B."/>
            <person name="Cannon C."/>
            <person name="Castanera R."/>
            <person name="Culley D."/>
            <person name="Daum C."/>
            <person name="Ezra D."/>
            <person name="Gonzalez J."/>
            <person name="Henrissat B."/>
            <person name="Kuo A."/>
            <person name="Liang C."/>
            <person name="Lipzen A."/>
            <person name="Lutzoni F."/>
            <person name="Magnuson J."/>
            <person name="Mondo S."/>
            <person name="Nolan M."/>
            <person name="Ohm R."/>
            <person name="Pangilinan J."/>
            <person name="Park H.-J."/>
            <person name="Ramirez L."/>
            <person name="Alfaro M."/>
            <person name="Sun H."/>
            <person name="Tritt A."/>
            <person name="Yoshinaga Y."/>
            <person name="Zwiers L.-H."/>
            <person name="Turgeon B."/>
            <person name="Goodwin S."/>
            <person name="Spatafora J."/>
            <person name="Crous P."/>
            <person name="Grigoriev I."/>
        </authorList>
    </citation>
    <scope>NUCLEOTIDE SEQUENCE</scope>
    <source>
        <strain evidence="5">CBS 122681</strain>
    </source>
</reference>
<dbReference type="InterPro" id="IPR013149">
    <property type="entry name" value="ADH-like_C"/>
</dbReference>
<dbReference type="Pfam" id="PF00107">
    <property type="entry name" value="ADH_zinc_N"/>
    <property type="match status" value="1"/>
</dbReference>
<evidence type="ECO:0000256" key="3">
    <source>
        <dbReference type="ARBA" id="ARBA00023002"/>
    </source>
</evidence>
<organism evidence="5 6">
    <name type="scientific">Lophiostoma macrostomum CBS 122681</name>
    <dbReference type="NCBI Taxonomy" id="1314788"/>
    <lineage>
        <taxon>Eukaryota</taxon>
        <taxon>Fungi</taxon>
        <taxon>Dikarya</taxon>
        <taxon>Ascomycota</taxon>
        <taxon>Pezizomycotina</taxon>
        <taxon>Dothideomycetes</taxon>
        <taxon>Pleosporomycetidae</taxon>
        <taxon>Pleosporales</taxon>
        <taxon>Lophiostomataceae</taxon>
        <taxon>Lophiostoma</taxon>
    </lineage>
</organism>
<dbReference type="PANTHER" id="PTHR45348:SF2">
    <property type="entry name" value="ZINC-TYPE ALCOHOL DEHYDROGENASE-LIKE PROTEIN C2E1P3.01"/>
    <property type="match status" value="1"/>
</dbReference>
<comment type="similarity">
    <text evidence="1">Belongs to the zinc-containing alcohol dehydrogenase family.</text>
</comment>
<dbReference type="InterPro" id="IPR013154">
    <property type="entry name" value="ADH-like_N"/>
</dbReference>
<evidence type="ECO:0000259" key="4">
    <source>
        <dbReference type="SMART" id="SM00829"/>
    </source>
</evidence>
<keyword evidence="3" id="KW-0560">Oxidoreductase</keyword>
<dbReference type="InterPro" id="IPR047122">
    <property type="entry name" value="Trans-enoyl_RdTase-like"/>
</dbReference>
<proteinExistence type="inferred from homology"/>
<dbReference type="SMART" id="SM00829">
    <property type="entry name" value="PKS_ER"/>
    <property type="match status" value="1"/>
</dbReference>
<dbReference type="Gene3D" id="3.90.180.10">
    <property type="entry name" value="Medium-chain alcohol dehydrogenases, catalytic domain"/>
    <property type="match status" value="1"/>
</dbReference>
<keyword evidence="6" id="KW-1185">Reference proteome</keyword>
<evidence type="ECO:0000256" key="1">
    <source>
        <dbReference type="ARBA" id="ARBA00008072"/>
    </source>
</evidence>
<protein>
    <submittedName>
        <fullName evidence="5">GroES-like protein</fullName>
    </submittedName>
</protein>
<dbReference type="InterPro" id="IPR036291">
    <property type="entry name" value="NAD(P)-bd_dom_sf"/>
</dbReference>
<dbReference type="InterPro" id="IPR011032">
    <property type="entry name" value="GroES-like_sf"/>
</dbReference>
<name>A0A6A6T060_9PLEO</name>
<sequence>MKALKTLAGPDGSIGILSDLSIPNLPSPAHLLIKTATIALNPTDWKTSRHLDVQSTVGCDFAGTVFAVGDAVGKSGSSSSRVFKKGDRVCGAVHGCNRLRGEAGAFGEYVVCKAELVMRVPDDMGFDEAAAVGVSIVTVGQGMYQEMGLPRPDGKKKEGEKEGEKVPILIYGGSSAVGAVAVQFAKLSGFQVLTTCSPSNFAYVQSLGAHHTFSSRDPTIGTQIRAFTNNKLYYAFDCLADFDSPTQCANALASSAPPGQTLHYGNIVNPEAGIRQDVVNTFNLGYTAPGEDIEIPVSGSWVKMPAMKDHYEFMREWAPLAERLLAEGKWKPHRVEVRAGGLDGVVGGLRDLEEGKVSGVKLVYRVGES</sequence>
<gene>
    <name evidence="5" type="ORF">K491DRAFT_663238</name>
</gene>
<dbReference type="CDD" id="cd08249">
    <property type="entry name" value="enoyl_reductase_like"/>
    <property type="match status" value="1"/>
</dbReference>
<evidence type="ECO:0000313" key="5">
    <source>
        <dbReference type="EMBL" id="KAF2652697.1"/>
    </source>
</evidence>
<accession>A0A6A6T060</accession>
<comment type="subunit">
    <text evidence="2">Monomer.</text>
</comment>
<dbReference type="OrthoDB" id="48317at2759"/>
<dbReference type="PANTHER" id="PTHR45348">
    <property type="entry name" value="HYPOTHETICAL OXIDOREDUCTASE (EUROFUNG)"/>
    <property type="match status" value="1"/>
</dbReference>
<evidence type="ECO:0000313" key="6">
    <source>
        <dbReference type="Proteomes" id="UP000799324"/>
    </source>
</evidence>
<dbReference type="SUPFAM" id="SSF50129">
    <property type="entry name" value="GroES-like"/>
    <property type="match status" value="1"/>
</dbReference>
<dbReference type="Proteomes" id="UP000799324">
    <property type="component" value="Unassembled WGS sequence"/>
</dbReference>